<keyword evidence="7 10" id="KW-0472">Membrane</keyword>
<dbReference type="InterPro" id="IPR016635">
    <property type="entry name" value="AP_complex_ssu"/>
</dbReference>
<dbReference type="FunFam" id="3.30.450.60:FF:000007">
    <property type="entry name" value="AP complex subunit sigma"/>
    <property type="match status" value="1"/>
</dbReference>
<evidence type="ECO:0000313" key="12">
    <source>
        <dbReference type="EMBL" id="PSC74498.1"/>
    </source>
</evidence>
<dbReference type="CDD" id="cd14831">
    <property type="entry name" value="AP1_sigma"/>
    <property type="match status" value="1"/>
</dbReference>
<dbReference type="InterPro" id="IPR000804">
    <property type="entry name" value="Clathrin_sm-chain_CS"/>
</dbReference>
<evidence type="ECO:0000256" key="1">
    <source>
        <dbReference type="ARBA" id="ARBA00004145"/>
    </source>
</evidence>
<dbReference type="GO" id="GO:0006886">
    <property type="term" value="P:intracellular protein transport"/>
    <property type="evidence" value="ECO:0007669"/>
    <property type="project" value="UniProtKB-UniRule"/>
</dbReference>
<proteinExistence type="inferred from homology"/>
<evidence type="ECO:0000256" key="9">
    <source>
        <dbReference type="ARBA" id="ARBA00058887"/>
    </source>
</evidence>
<dbReference type="GO" id="GO:0030121">
    <property type="term" value="C:AP-1 adaptor complex"/>
    <property type="evidence" value="ECO:0007669"/>
    <property type="project" value="InterPro"/>
</dbReference>
<dbReference type="GO" id="GO:0035615">
    <property type="term" value="F:clathrin adaptor activity"/>
    <property type="evidence" value="ECO:0007669"/>
    <property type="project" value="InterPro"/>
</dbReference>
<evidence type="ECO:0000256" key="3">
    <source>
        <dbReference type="ARBA" id="ARBA00006972"/>
    </source>
</evidence>
<evidence type="ECO:0000256" key="4">
    <source>
        <dbReference type="ARBA" id="ARBA00022448"/>
    </source>
</evidence>
<protein>
    <recommendedName>
        <fullName evidence="10">AP complex subunit sigma</fullName>
    </recommendedName>
</protein>
<dbReference type="EMBL" id="LHPF02000004">
    <property type="protein sequence ID" value="PSC74498.1"/>
    <property type="molecule type" value="Genomic_DNA"/>
</dbReference>
<accession>A0A2P6VK99</accession>
<dbReference type="PIRSF" id="PIRSF015588">
    <property type="entry name" value="AP_complex_sigma"/>
    <property type="match status" value="1"/>
</dbReference>
<evidence type="ECO:0000256" key="10">
    <source>
        <dbReference type="PIRNR" id="PIRNR015588"/>
    </source>
</evidence>
<reference evidence="12 13" key="1">
    <citation type="journal article" date="2018" name="Plant J.">
        <title>Genome sequences of Chlorella sorokiniana UTEX 1602 and Micractinium conductrix SAG 241.80: implications to maltose excretion by a green alga.</title>
        <authorList>
            <person name="Arriola M.B."/>
            <person name="Velmurugan N."/>
            <person name="Zhang Y."/>
            <person name="Plunkett M.H."/>
            <person name="Hondzo H."/>
            <person name="Barney B.M."/>
        </authorList>
    </citation>
    <scope>NUCLEOTIDE SEQUENCE [LARGE SCALE GENOMIC DNA]</scope>
    <source>
        <strain evidence="12 13">SAG 241.80</strain>
    </source>
</reference>
<dbReference type="PANTHER" id="PTHR11753">
    <property type="entry name" value="ADAPTOR COMPLEXES SMALL SUBUNIT FAMILY"/>
    <property type="match status" value="1"/>
</dbReference>
<dbReference type="AlphaFoldDB" id="A0A2P6VK99"/>
<evidence type="ECO:0000256" key="7">
    <source>
        <dbReference type="ARBA" id="ARBA00023136"/>
    </source>
</evidence>
<dbReference type="InterPro" id="IPR044733">
    <property type="entry name" value="AP1_sigma"/>
</dbReference>
<dbReference type="SUPFAM" id="SSF64356">
    <property type="entry name" value="SNARE-like"/>
    <property type="match status" value="1"/>
</dbReference>
<comment type="caution">
    <text evidence="12">The sequence shown here is derived from an EMBL/GenBank/DDBJ whole genome shotgun (WGS) entry which is preliminary data.</text>
</comment>
<keyword evidence="5 10" id="KW-0653">Protein transport</keyword>
<keyword evidence="6" id="KW-0333">Golgi apparatus</keyword>
<dbReference type="InterPro" id="IPR022775">
    <property type="entry name" value="AP_mu_sigma_su"/>
</dbReference>
<evidence type="ECO:0000256" key="6">
    <source>
        <dbReference type="ARBA" id="ARBA00023034"/>
    </source>
</evidence>
<evidence type="ECO:0000256" key="5">
    <source>
        <dbReference type="ARBA" id="ARBA00022927"/>
    </source>
</evidence>
<name>A0A2P6VK99_9CHLO</name>
<keyword evidence="8" id="KW-0968">Cytoplasmic vesicle</keyword>
<comment type="similarity">
    <text evidence="3 10">Belongs to the adaptor complexes small subunit family.</text>
</comment>
<evidence type="ECO:0000259" key="11">
    <source>
        <dbReference type="Pfam" id="PF01217"/>
    </source>
</evidence>
<comment type="subcellular location">
    <subcellularLocation>
        <location evidence="1">Cytoplasmic vesicle</location>
        <location evidence="1">Clathrin-coated vesicle membrane</location>
        <topology evidence="1">Peripheral membrane protein</topology>
        <orientation evidence="1">Cytoplasmic side</orientation>
    </subcellularLocation>
    <subcellularLocation>
        <location evidence="2">Golgi apparatus</location>
    </subcellularLocation>
</comment>
<evidence type="ECO:0000313" key="13">
    <source>
        <dbReference type="Proteomes" id="UP000239649"/>
    </source>
</evidence>
<dbReference type="Proteomes" id="UP000239649">
    <property type="component" value="Unassembled WGS sequence"/>
</dbReference>
<feature type="domain" description="AP complex mu/sigma subunit" evidence="11">
    <location>
        <begin position="1"/>
        <end position="140"/>
    </location>
</feature>
<dbReference type="Gene3D" id="3.30.450.60">
    <property type="match status" value="1"/>
</dbReference>
<keyword evidence="13" id="KW-1185">Reference proteome</keyword>
<sequence length="165" mass="18847">MIRFVLLLSRQGKVRLAKWYTTLSQKERGKITKEVTSLVLARPAKLCNFIEWKDQKVVYKRYASLYFVAGIDQDDNELLTLEIIHEFVEVLDKYFGNVCELDLIFNFHKAYFILDELLLAGELQETSKKAVTRVIEAQDQLVEQVKAGNVNEDGSLAASFAGPRG</sequence>
<dbReference type="InterPro" id="IPR011012">
    <property type="entry name" value="Longin-like_dom_sf"/>
</dbReference>
<keyword evidence="4 10" id="KW-0813">Transport</keyword>
<comment type="function">
    <text evidence="9">Subunit of clathrin-associated adaptor protein complex 1 that plays a role in protein sorting at the trans-Golgi network and early endosomes (TGN/EE). The AP complexes mediate the recruitment of clathrin to membranes and the recognition of sorting signals within the cytosolic tails of transmembrane cargo molecules.</text>
</comment>
<dbReference type="Pfam" id="PF01217">
    <property type="entry name" value="Clat_adaptor_s"/>
    <property type="match status" value="1"/>
</dbReference>
<evidence type="ECO:0000256" key="8">
    <source>
        <dbReference type="ARBA" id="ARBA00023329"/>
    </source>
</evidence>
<dbReference type="STRING" id="554055.A0A2P6VK99"/>
<dbReference type="PROSITE" id="PS00989">
    <property type="entry name" value="CLAT_ADAPTOR_S"/>
    <property type="match status" value="1"/>
</dbReference>
<evidence type="ECO:0000256" key="2">
    <source>
        <dbReference type="ARBA" id="ARBA00004555"/>
    </source>
</evidence>
<gene>
    <name evidence="12" type="ORF">C2E20_2269</name>
</gene>
<dbReference type="GO" id="GO:0016482">
    <property type="term" value="P:cytosolic transport"/>
    <property type="evidence" value="ECO:0007669"/>
    <property type="project" value="UniProtKB-ARBA"/>
</dbReference>
<dbReference type="OrthoDB" id="371463at2759"/>
<organism evidence="12 13">
    <name type="scientific">Micractinium conductrix</name>
    <dbReference type="NCBI Taxonomy" id="554055"/>
    <lineage>
        <taxon>Eukaryota</taxon>
        <taxon>Viridiplantae</taxon>
        <taxon>Chlorophyta</taxon>
        <taxon>core chlorophytes</taxon>
        <taxon>Trebouxiophyceae</taxon>
        <taxon>Chlorellales</taxon>
        <taxon>Chlorellaceae</taxon>
        <taxon>Chlorella clade</taxon>
        <taxon>Micractinium</taxon>
    </lineage>
</organism>
<dbReference type="GO" id="GO:0005829">
    <property type="term" value="C:cytosol"/>
    <property type="evidence" value="ECO:0007669"/>
    <property type="project" value="GOC"/>
</dbReference>